<feature type="domain" description="Signal transduction histidine kinase internal region" evidence="3">
    <location>
        <begin position="185"/>
        <end position="264"/>
    </location>
</feature>
<keyword evidence="2" id="KW-1133">Transmembrane helix</keyword>
<dbReference type="InterPro" id="IPR050640">
    <property type="entry name" value="Bact_2-comp_sensor_kinase"/>
</dbReference>
<gene>
    <name evidence="4" type="ORF">C5O19_03770</name>
</gene>
<dbReference type="GO" id="GO:0000155">
    <property type="term" value="F:phosphorelay sensor kinase activity"/>
    <property type="evidence" value="ECO:0007669"/>
    <property type="project" value="InterPro"/>
</dbReference>
<dbReference type="RefSeq" id="WP_104709966.1">
    <property type="nucleotide sequence ID" value="NZ_PTRA01000001.1"/>
</dbReference>
<evidence type="ECO:0000256" key="2">
    <source>
        <dbReference type="SAM" id="Phobius"/>
    </source>
</evidence>
<proteinExistence type="predicted"/>
<feature type="coiled-coil region" evidence="1">
    <location>
        <begin position="161"/>
        <end position="193"/>
    </location>
</feature>
<organism evidence="4 5">
    <name type="scientific">Siphonobacter curvatus</name>
    <dbReference type="NCBI Taxonomy" id="2094562"/>
    <lineage>
        <taxon>Bacteria</taxon>
        <taxon>Pseudomonadati</taxon>
        <taxon>Bacteroidota</taxon>
        <taxon>Cytophagia</taxon>
        <taxon>Cytophagales</taxon>
        <taxon>Cytophagaceae</taxon>
        <taxon>Siphonobacter</taxon>
    </lineage>
</organism>
<reference evidence="5" key="1">
    <citation type="submission" date="2018-02" db="EMBL/GenBank/DDBJ databases">
        <title>Genome sequencing of Solimonas sp. HR-BB.</title>
        <authorList>
            <person name="Lee Y."/>
            <person name="Jeon C.O."/>
        </authorList>
    </citation>
    <scope>NUCLEOTIDE SEQUENCE [LARGE SCALE GENOMIC DNA]</scope>
    <source>
        <strain evidence="5">HR-U</strain>
    </source>
</reference>
<protein>
    <recommendedName>
        <fullName evidence="3">Signal transduction histidine kinase internal region domain-containing protein</fullName>
    </recommendedName>
</protein>
<keyword evidence="1" id="KW-0175">Coiled coil</keyword>
<keyword evidence="2" id="KW-0812">Transmembrane</keyword>
<feature type="transmembrane region" description="Helical" evidence="2">
    <location>
        <begin position="12"/>
        <end position="30"/>
    </location>
</feature>
<dbReference type="Proteomes" id="UP000239590">
    <property type="component" value="Unassembled WGS sequence"/>
</dbReference>
<dbReference type="AlphaFoldDB" id="A0A2S7IMK3"/>
<dbReference type="PANTHER" id="PTHR34220">
    <property type="entry name" value="SENSOR HISTIDINE KINASE YPDA"/>
    <property type="match status" value="1"/>
</dbReference>
<keyword evidence="5" id="KW-1185">Reference proteome</keyword>
<dbReference type="GO" id="GO:0016020">
    <property type="term" value="C:membrane"/>
    <property type="evidence" value="ECO:0007669"/>
    <property type="project" value="InterPro"/>
</dbReference>
<name>A0A2S7IMK3_9BACT</name>
<evidence type="ECO:0000256" key="1">
    <source>
        <dbReference type="SAM" id="Coils"/>
    </source>
</evidence>
<keyword evidence="2" id="KW-0472">Membrane</keyword>
<feature type="transmembrane region" description="Helical" evidence="2">
    <location>
        <begin position="86"/>
        <end position="107"/>
    </location>
</feature>
<dbReference type="PANTHER" id="PTHR34220:SF7">
    <property type="entry name" value="SENSOR HISTIDINE KINASE YPDA"/>
    <property type="match status" value="1"/>
</dbReference>
<evidence type="ECO:0000259" key="3">
    <source>
        <dbReference type="Pfam" id="PF06580"/>
    </source>
</evidence>
<feature type="transmembrane region" description="Helical" evidence="2">
    <location>
        <begin position="147"/>
        <end position="165"/>
    </location>
</feature>
<evidence type="ECO:0000313" key="4">
    <source>
        <dbReference type="EMBL" id="PQA58790.1"/>
    </source>
</evidence>
<dbReference type="EMBL" id="PTRA01000001">
    <property type="protein sequence ID" value="PQA58790.1"/>
    <property type="molecule type" value="Genomic_DNA"/>
</dbReference>
<dbReference type="OrthoDB" id="927174at2"/>
<dbReference type="InterPro" id="IPR010559">
    <property type="entry name" value="Sig_transdc_His_kin_internal"/>
</dbReference>
<accession>A0A2S7IMK3</accession>
<evidence type="ECO:0000313" key="5">
    <source>
        <dbReference type="Proteomes" id="UP000239590"/>
    </source>
</evidence>
<dbReference type="Pfam" id="PF06580">
    <property type="entry name" value="His_kinase"/>
    <property type="match status" value="1"/>
</dbReference>
<comment type="caution">
    <text evidence="4">The sequence shown here is derived from an EMBL/GenBank/DDBJ whole genome shotgun (WGS) entry which is preliminary data.</text>
</comment>
<feature type="transmembrane region" description="Helical" evidence="2">
    <location>
        <begin position="46"/>
        <end position="65"/>
    </location>
</feature>
<sequence>MANSLTSRQRWQLSLTLAFIYSMTVLYAIVPDPIRSWEGLLRLSNFAIPLCLISFGLFVIWLRVADGIQQKIFQYFGENYLLEFRFPAQLVALLASLVLAVVFNWTLHKCIGLYMDFRFWLFPPQHMQPPKRSQEVWGYVSRANNGFSIMIMLAAFYLMAAIRATQRVQEIQIRSERLEKENVQAQFAALKNQVNPHFLFNSLSILSSVVHVDANLSEKFIAQLSKSYRYILEQKDNDLVSLKTEIEFIQSYAFLLGIRFREKFEVQIDVPEATQQRYKIAPLTLQLLVENAVKHTRMSSKEPLSVHIYTQDETLIVENGLKPRLQPEVSTGVGLKNITARYSLLTERPVWYGPEQDAFVVKIPLLV</sequence>